<comment type="caution">
    <text evidence="1">The sequence shown here is derived from an EMBL/GenBank/DDBJ whole genome shotgun (WGS) entry which is preliminary data.</text>
</comment>
<keyword evidence="2" id="KW-1185">Reference proteome</keyword>
<evidence type="ECO:0000313" key="1">
    <source>
        <dbReference type="EMBL" id="KAL2721038.1"/>
    </source>
</evidence>
<evidence type="ECO:0008006" key="3">
    <source>
        <dbReference type="Google" id="ProtNLM"/>
    </source>
</evidence>
<evidence type="ECO:0000313" key="2">
    <source>
        <dbReference type="Proteomes" id="UP001607303"/>
    </source>
</evidence>
<organism evidence="1 2">
    <name type="scientific">Vespula maculifrons</name>
    <name type="common">Eastern yellow jacket</name>
    <name type="synonym">Wasp</name>
    <dbReference type="NCBI Taxonomy" id="7453"/>
    <lineage>
        <taxon>Eukaryota</taxon>
        <taxon>Metazoa</taxon>
        <taxon>Ecdysozoa</taxon>
        <taxon>Arthropoda</taxon>
        <taxon>Hexapoda</taxon>
        <taxon>Insecta</taxon>
        <taxon>Pterygota</taxon>
        <taxon>Neoptera</taxon>
        <taxon>Endopterygota</taxon>
        <taxon>Hymenoptera</taxon>
        <taxon>Apocrita</taxon>
        <taxon>Aculeata</taxon>
        <taxon>Vespoidea</taxon>
        <taxon>Vespidae</taxon>
        <taxon>Vespinae</taxon>
        <taxon>Vespula</taxon>
    </lineage>
</organism>
<gene>
    <name evidence="1" type="ORF">V1477_019858</name>
</gene>
<protein>
    <recommendedName>
        <fullName evidence="3">Secreted protein</fullName>
    </recommendedName>
</protein>
<proteinExistence type="predicted"/>
<dbReference type="Proteomes" id="UP001607303">
    <property type="component" value="Unassembled WGS sequence"/>
</dbReference>
<reference evidence="1 2" key="1">
    <citation type="journal article" date="2024" name="Ann. Entomol. Soc. Am.">
        <title>Genomic analyses of the southern and eastern yellowjacket wasps (Hymenoptera: Vespidae) reveal evolutionary signatures of social life.</title>
        <authorList>
            <person name="Catto M.A."/>
            <person name="Caine P.B."/>
            <person name="Orr S.E."/>
            <person name="Hunt B.G."/>
            <person name="Goodisman M.A.D."/>
        </authorList>
    </citation>
    <scope>NUCLEOTIDE SEQUENCE [LARGE SCALE GENOMIC DNA]</scope>
    <source>
        <strain evidence="1">232</strain>
        <tissue evidence="1">Head and thorax</tissue>
    </source>
</reference>
<accession>A0ABD2AK98</accession>
<dbReference type="EMBL" id="JAYRBN010000116">
    <property type="protein sequence ID" value="KAL2721038.1"/>
    <property type="molecule type" value="Genomic_DNA"/>
</dbReference>
<name>A0ABD2AK98_VESMC</name>
<sequence>MLSRIASRWGRLKRATMPVTVLLVRGSASEVMTRVSRPITSEIRLDVLHDVIARRNSVAYSIGSQRTELNVAIGWLVKLSALRYKYQGRTAISQRRLRVRELVIIVRVRKEKEGETPKSARCDNEHRFPRKFKRCGDREDSFVIRRLQERFQNVDTSSLHPAGTFRILSTVQSINSPCRYSSSLAGSSQWKKVLFLLGEA</sequence>
<dbReference type="AlphaFoldDB" id="A0ABD2AK98"/>